<sequence>MSQDLITPKIYLIRHGESLHNVQRPYPFRDAPLTASGHASTKDIRLPQTPDLIIISPMTRTIQTAFNAFPTLATIEDTTRDLQSEIAQPKPDILIWPSLREIWPTICNKPLTRTELETKFPFLDFSLCSKDGEYVEETPIEISARAKTVRRQLKQLSARYLNIAVVSHRGLIAYLVKGRRFDVGEVRTYRWASEQEEQEKEERWGLHCETCTEWDFGPDVLVWIGSGDQTR</sequence>
<dbReference type="GO" id="GO:0016791">
    <property type="term" value="F:phosphatase activity"/>
    <property type="evidence" value="ECO:0007669"/>
    <property type="project" value="TreeGrafter"/>
</dbReference>
<keyword evidence="4" id="KW-1185">Reference proteome</keyword>
<protein>
    <submittedName>
        <fullName evidence="3">Histidine phosphatase superfamily</fullName>
    </submittedName>
</protein>
<dbReference type="InterPro" id="IPR013078">
    <property type="entry name" value="His_Pase_superF_clade-1"/>
</dbReference>
<dbReference type="Proteomes" id="UP000700596">
    <property type="component" value="Unassembled WGS sequence"/>
</dbReference>
<evidence type="ECO:0000313" key="4">
    <source>
        <dbReference type="Proteomes" id="UP000700596"/>
    </source>
</evidence>
<dbReference type="PANTHER" id="PTHR48100:SF1">
    <property type="entry name" value="HISTIDINE PHOSPHATASE FAMILY PROTEIN-RELATED"/>
    <property type="match status" value="1"/>
</dbReference>
<dbReference type="InterPro" id="IPR050275">
    <property type="entry name" value="PGM_Phosphatase"/>
</dbReference>
<dbReference type="InterPro" id="IPR001345">
    <property type="entry name" value="PG/BPGM_mutase_AS"/>
</dbReference>
<dbReference type="AlphaFoldDB" id="A0A9P9DPZ1"/>
<reference evidence="3" key="1">
    <citation type="journal article" date="2021" name="Nat. Commun.">
        <title>Genetic determinants of endophytism in the Arabidopsis root mycobiome.</title>
        <authorList>
            <person name="Mesny F."/>
            <person name="Miyauchi S."/>
            <person name="Thiergart T."/>
            <person name="Pickel B."/>
            <person name="Atanasova L."/>
            <person name="Karlsson M."/>
            <person name="Huettel B."/>
            <person name="Barry K.W."/>
            <person name="Haridas S."/>
            <person name="Chen C."/>
            <person name="Bauer D."/>
            <person name="Andreopoulos W."/>
            <person name="Pangilinan J."/>
            <person name="LaButti K."/>
            <person name="Riley R."/>
            <person name="Lipzen A."/>
            <person name="Clum A."/>
            <person name="Drula E."/>
            <person name="Henrissat B."/>
            <person name="Kohler A."/>
            <person name="Grigoriev I.V."/>
            <person name="Martin F.M."/>
            <person name="Hacquard S."/>
        </authorList>
    </citation>
    <scope>NUCLEOTIDE SEQUENCE</scope>
    <source>
        <strain evidence="3">MPI-CAGE-CH-0243</strain>
    </source>
</reference>
<evidence type="ECO:0000256" key="1">
    <source>
        <dbReference type="ARBA" id="ARBA00023152"/>
    </source>
</evidence>
<evidence type="ECO:0000313" key="3">
    <source>
        <dbReference type="EMBL" id="KAH7123624.1"/>
    </source>
</evidence>
<dbReference type="InterPro" id="IPR029033">
    <property type="entry name" value="His_PPase_superfam"/>
</dbReference>
<keyword evidence="1" id="KW-0324">Glycolysis</keyword>
<name>A0A9P9DPZ1_9PLEO</name>
<accession>A0A9P9DPZ1</accession>
<dbReference type="GO" id="GO:0005737">
    <property type="term" value="C:cytoplasm"/>
    <property type="evidence" value="ECO:0007669"/>
    <property type="project" value="TreeGrafter"/>
</dbReference>
<keyword evidence="2" id="KW-0413">Isomerase</keyword>
<organism evidence="3 4">
    <name type="scientific">Dendryphion nanum</name>
    <dbReference type="NCBI Taxonomy" id="256645"/>
    <lineage>
        <taxon>Eukaryota</taxon>
        <taxon>Fungi</taxon>
        <taxon>Dikarya</taxon>
        <taxon>Ascomycota</taxon>
        <taxon>Pezizomycotina</taxon>
        <taxon>Dothideomycetes</taxon>
        <taxon>Pleosporomycetidae</taxon>
        <taxon>Pleosporales</taxon>
        <taxon>Torulaceae</taxon>
        <taxon>Dendryphion</taxon>
    </lineage>
</organism>
<comment type="caution">
    <text evidence="3">The sequence shown here is derived from an EMBL/GenBank/DDBJ whole genome shotgun (WGS) entry which is preliminary data.</text>
</comment>
<dbReference type="EMBL" id="JAGMWT010000008">
    <property type="protein sequence ID" value="KAH7123624.1"/>
    <property type="molecule type" value="Genomic_DNA"/>
</dbReference>
<dbReference type="PROSITE" id="PS00175">
    <property type="entry name" value="PG_MUTASE"/>
    <property type="match status" value="1"/>
</dbReference>
<dbReference type="SMART" id="SM00855">
    <property type="entry name" value="PGAM"/>
    <property type="match status" value="1"/>
</dbReference>
<gene>
    <name evidence="3" type="ORF">B0J11DRAFT_436491</name>
</gene>
<evidence type="ECO:0000256" key="2">
    <source>
        <dbReference type="ARBA" id="ARBA00023235"/>
    </source>
</evidence>
<dbReference type="CDD" id="cd07067">
    <property type="entry name" value="HP_PGM_like"/>
    <property type="match status" value="1"/>
</dbReference>
<dbReference type="OrthoDB" id="496981at2759"/>
<proteinExistence type="predicted"/>
<dbReference type="Pfam" id="PF00300">
    <property type="entry name" value="His_Phos_1"/>
    <property type="match status" value="1"/>
</dbReference>
<dbReference type="Gene3D" id="3.40.50.1240">
    <property type="entry name" value="Phosphoglycerate mutase-like"/>
    <property type="match status" value="1"/>
</dbReference>
<dbReference type="PANTHER" id="PTHR48100">
    <property type="entry name" value="BROAD-SPECIFICITY PHOSPHATASE YOR283W-RELATED"/>
    <property type="match status" value="1"/>
</dbReference>
<dbReference type="SUPFAM" id="SSF53254">
    <property type="entry name" value="Phosphoglycerate mutase-like"/>
    <property type="match status" value="1"/>
</dbReference>